<name>X1E4K5_9ZZZZ</name>
<proteinExistence type="predicted"/>
<protein>
    <submittedName>
        <fullName evidence="1">Uncharacterized protein</fullName>
    </submittedName>
</protein>
<organism evidence="1">
    <name type="scientific">marine sediment metagenome</name>
    <dbReference type="NCBI Taxonomy" id="412755"/>
    <lineage>
        <taxon>unclassified sequences</taxon>
        <taxon>metagenomes</taxon>
        <taxon>ecological metagenomes</taxon>
    </lineage>
</organism>
<gene>
    <name evidence="1" type="ORF">S01H4_65711</name>
</gene>
<accession>X1E4K5</accession>
<evidence type="ECO:0000313" key="1">
    <source>
        <dbReference type="EMBL" id="GAH28196.1"/>
    </source>
</evidence>
<comment type="caution">
    <text evidence="1">The sequence shown here is derived from an EMBL/GenBank/DDBJ whole genome shotgun (WGS) entry which is preliminary data.</text>
</comment>
<dbReference type="AlphaFoldDB" id="X1E4K5"/>
<reference evidence="1" key="1">
    <citation type="journal article" date="2014" name="Front. Microbiol.">
        <title>High frequency of phylogenetically diverse reductive dehalogenase-homologous genes in deep subseafloor sedimentary metagenomes.</title>
        <authorList>
            <person name="Kawai M."/>
            <person name="Futagami T."/>
            <person name="Toyoda A."/>
            <person name="Takaki Y."/>
            <person name="Nishi S."/>
            <person name="Hori S."/>
            <person name="Arai W."/>
            <person name="Tsubouchi T."/>
            <person name="Morono Y."/>
            <person name="Uchiyama I."/>
            <person name="Ito T."/>
            <person name="Fujiyama A."/>
            <person name="Inagaki F."/>
            <person name="Takami H."/>
        </authorList>
    </citation>
    <scope>NUCLEOTIDE SEQUENCE</scope>
    <source>
        <strain evidence="1">Expedition CK06-06</strain>
    </source>
</reference>
<dbReference type="EMBL" id="BART01040320">
    <property type="protein sequence ID" value="GAH28196.1"/>
    <property type="molecule type" value="Genomic_DNA"/>
</dbReference>
<sequence length="41" mass="4566">MSDFKGNLVKKNNFRPTGATIDQVIKSILTLVIIFKVEGET</sequence>